<evidence type="ECO:0000256" key="1">
    <source>
        <dbReference type="ARBA" id="ARBA00001946"/>
    </source>
</evidence>
<feature type="domain" description="EngB-type G" evidence="12">
    <location>
        <begin position="104"/>
        <end position="279"/>
    </location>
</feature>
<keyword evidence="9 10" id="KW-0131">Cell cycle</keyword>
<dbReference type="PANTHER" id="PTHR11649">
    <property type="entry name" value="MSS1/TRME-RELATED GTP-BINDING PROTEIN"/>
    <property type="match status" value="1"/>
</dbReference>
<comment type="function">
    <text evidence="10">Necessary for normal cell division and for the maintenance of normal septation.</text>
</comment>
<dbReference type="InterPro" id="IPR030393">
    <property type="entry name" value="G_ENGB_dom"/>
</dbReference>
<evidence type="ECO:0000256" key="7">
    <source>
        <dbReference type="ARBA" id="ARBA00023134"/>
    </source>
</evidence>
<evidence type="ECO:0000256" key="3">
    <source>
        <dbReference type="ARBA" id="ARBA00022618"/>
    </source>
</evidence>
<keyword evidence="6" id="KW-0460">Magnesium</keyword>
<dbReference type="InterPro" id="IPR006073">
    <property type="entry name" value="GTP-bd"/>
</dbReference>
<dbReference type="PROSITE" id="PS51706">
    <property type="entry name" value="G_ENGB"/>
    <property type="match status" value="1"/>
</dbReference>
<keyword evidence="7 10" id="KW-0342">GTP-binding</keyword>
<dbReference type="NCBIfam" id="TIGR03598">
    <property type="entry name" value="GTPase_YsxC"/>
    <property type="match status" value="1"/>
</dbReference>
<accession>A0ABQ1J3F3</accession>
<keyword evidence="5 10" id="KW-0547">Nucleotide-binding</keyword>
<evidence type="ECO:0000256" key="9">
    <source>
        <dbReference type="ARBA" id="ARBA00023306"/>
    </source>
</evidence>
<evidence type="ECO:0000259" key="12">
    <source>
        <dbReference type="PROSITE" id="PS51706"/>
    </source>
</evidence>
<proteinExistence type="inferred from homology"/>
<dbReference type="Gene3D" id="3.40.50.300">
    <property type="entry name" value="P-loop containing nucleotide triphosphate hydrolases"/>
    <property type="match status" value="1"/>
</dbReference>
<organism evidence="13 14">
    <name type="scientific">Tistrella bauzanensis</name>
    <dbReference type="NCBI Taxonomy" id="657419"/>
    <lineage>
        <taxon>Bacteria</taxon>
        <taxon>Pseudomonadati</taxon>
        <taxon>Pseudomonadota</taxon>
        <taxon>Alphaproteobacteria</taxon>
        <taxon>Geminicoccales</taxon>
        <taxon>Geminicoccaceae</taxon>
        <taxon>Tistrella</taxon>
    </lineage>
</organism>
<comment type="cofactor">
    <cofactor evidence="1">
        <name>Mg(2+)</name>
        <dbReference type="ChEBI" id="CHEBI:18420"/>
    </cofactor>
</comment>
<name>A0ABQ1J3F3_9PROT</name>
<feature type="region of interest" description="Disordered" evidence="11">
    <location>
        <begin position="1"/>
        <end position="73"/>
    </location>
</feature>
<keyword evidence="14" id="KW-1185">Reference proteome</keyword>
<dbReference type="SUPFAM" id="SSF52540">
    <property type="entry name" value="P-loop containing nucleoside triphosphate hydrolases"/>
    <property type="match status" value="1"/>
</dbReference>
<evidence type="ECO:0000256" key="8">
    <source>
        <dbReference type="ARBA" id="ARBA00023210"/>
    </source>
</evidence>
<feature type="compositionally biased region" description="Acidic residues" evidence="11">
    <location>
        <begin position="58"/>
        <end position="73"/>
    </location>
</feature>
<keyword evidence="4" id="KW-0479">Metal-binding</keyword>
<evidence type="ECO:0000256" key="6">
    <source>
        <dbReference type="ARBA" id="ARBA00022842"/>
    </source>
</evidence>
<dbReference type="Proteomes" id="UP000603352">
    <property type="component" value="Unassembled WGS sequence"/>
</dbReference>
<dbReference type="InterPro" id="IPR019987">
    <property type="entry name" value="GTP-bd_ribosome_bio_YsxC"/>
</dbReference>
<dbReference type="InterPro" id="IPR027417">
    <property type="entry name" value="P-loop_NTPase"/>
</dbReference>
<keyword evidence="8 10" id="KW-0717">Septation</keyword>
<evidence type="ECO:0000313" key="14">
    <source>
        <dbReference type="Proteomes" id="UP000603352"/>
    </source>
</evidence>
<evidence type="ECO:0000256" key="2">
    <source>
        <dbReference type="ARBA" id="ARBA00009638"/>
    </source>
</evidence>
<evidence type="ECO:0000256" key="5">
    <source>
        <dbReference type="ARBA" id="ARBA00022741"/>
    </source>
</evidence>
<protein>
    <recommendedName>
        <fullName evidence="10">Probable GTP-binding protein EngB</fullName>
    </recommendedName>
</protein>
<dbReference type="PANTHER" id="PTHR11649:SF13">
    <property type="entry name" value="ENGB-TYPE G DOMAIN-CONTAINING PROTEIN"/>
    <property type="match status" value="1"/>
</dbReference>
<evidence type="ECO:0000313" key="13">
    <source>
        <dbReference type="EMBL" id="GGB57033.1"/>
    </source>
</evidence>
<feature type="compositionally biased region" description="Basic and acidic residues" evidence="11">
    <location>
        <begin position="1"/>
        <end position="18"/>
    </location>
</feature>
<reference evidence="14" key="1">
    <citation type="journal article" date="2019" name="Int. J. Syst. Evol. Microbiol.">
        <title>The Global Catalogue of Microorganisms (GCM) 10K type strain sequencing project: providing services to taxonomists for standard genome sequencing and annotation.</title>
        <authorList>
            <consortium name="The Broad Institute Genomics Platform"/>
            <consortium name="The Broad Institute Genome Sequencing Center for Infectious Disease"/>
            <person name="Wu L."/>
            <person name="Ma J."/>
        </authorList>
    </citation>
    <scope>NUCLEOTIDE SEQUENCE [LARGE SCALE GENOMIC DNA]</scope>
    <source>
        <strain evidence="14">CGMCC 1.10188</strain>
    </source>
</reference>
<keyword evidence="3 10" id="KW-0132">Cell division</keyword>
<comment type="caution">
    <text evidence="13">The sequence shown here is derived from an EMBL/GenBank/DDBJ whole genome shotgun (WGS) entry which is preliminary data.</text>
</comment>
<evidence type="ECO:0000256" key="10">
    <source>
        <dbReference type="HAMAP-Rule" id="MF_00321"/>
    </source>
</evidence>
<dbReference type="CDD" id="cd01876">
    <property type="entry name" value="YihA_EngB"/>
    <property type="match status" value="1"/>
</dbReference>
<feature type="compositionally biased region" description="Low complexity" evidence="11">
    <location>
        <begin position="24"/>
        <end position="57"/>
    </location>
</feature>
<gene>
    <name evidence="10" type="primary">engB</name>
    <name evidence="13" type="ORF">GCM10011505_42410</name>
</gene>
<dbReference type="Pfam" id="PF01926">
    <property type="entry name" value="MMR_HSR1"/>
    <property type="match status" value="1"/>
</dbReference>
<evidence type="ECO:0000256" key="11">
    <source>
        <dbReference type="SAM" id="MobiDB-lite"/>
    </source>
</evidence>
<comment type="similarity">
    <text evidence="2 10">Belongs to the TRAFAC class TrmE-Era-EngA-EngB-Septin-like GTPase superfamily. EngB GTPase family.</text>
</comment>
<evidence type="ECO:0000256" key="4">
    <source>
        <dbReference type="ARBA" id="ARBA00022723"/>
    </source>
</evidence>
<sequence>MIAEHDDGQRDGDPERTLAETTQTPAASAAGVPVSDDAAPADAVPAASAASAGTVDTDGVDEGGADTADDDLDPGLVKAGRSLLLGPVSFVMGVARLTDIPDPDLPEIAFAGRSNVGKSSLINGLTERGNLARVSNTPGRTQQLNFFRFGDAMLMVDMPGYGYAEAPKAIVKTWQKMVFRYLRGRSTLARVYVLIDARHGVKDNDREVFKLLDDAAVSYQVVMTKADKEKAAVLARRLKATEDELRRHVAAYPKVIVTSSRKGRGLEALRAAIAQLLIENRGGA</sequence>
<dbReference type="HAMAP" id="MF_00321">
    <property type="entry name" value="GTPase_EngB"/>
    <property type="match status" value="1"/>
</dbReference>
<dbReference type="EMBL" id="BMDZ01000069">
    <property type="protein sequence ID" value="GGB57033.1"/>
    <property type="molecule type" value="Genomic_DNA"/>
</dbReference>